<dbReference type="PANTHER" id="PTHR26379:SF438">
    <property type="entry name" value="OS08G0128700 PROTEIN"/>
    <property type="match status" value="1"/>
</dbReference>
<dbReference type="CDD" id="cd00121">
    <property type="entry name" value="MATH"/>
    <property type="match status" value="1"/>
</dbReference>
<dbReference type="InterPro" id="IPR000210">
    <property type="entry name" value="BTB/POZ_dom"/>
</dbReference>
<dbReference type="InterPro" id="IPR002083">
    <property type="entry name" value="MATH/TRAF_dom"/>
</dbReference>
<comment type="caution">
    <text evidence="4">The sequence shown here is derived from an EMBL/GenBank/DDBJ whole genome shotgun (WGS) entry which is preliminary data.</text>
</comment>
<dbReference type="SUPFAM" id="SSF54695">
    <property type="entry name" value="POZ domain"/>
    <property type="match status" value="1"/>
</dbReference>
<name>A0A6G1CII7_9ORYZ</name>
<proteinExistence type="predicted"/>
<dbReference type="Pfam" id="PF22486">
    <property type="entry name" value="MATH_2"/>
    <property type="match status" value="1"/>
</dbReference>
<evidence type="ECO:0000313" key="5">
    <source>
        <dbReference type="Proteomes" id="UP000479710"/>
    </source>
</evidence>
<dbReference type="SUPFAM" id="SSF49599">
    <property type="entry name" value="TRAF domain-like"/>
    <property type="match status" value="1"/>
</dbReference>
<accession>A0A6G1CII7</accession>
<evidence type="ECO:0000259" key="3">
    <source>
        <dbReference type="PROSITE" id="PS50144"/>
    </source>
</evidence>
<gene>
    <name evidence="4" type="ORF">E2562_032063</name>
</gene>
<dbReference type="GO" id="GO:0016567">
    <property type="term" value="P:protein ubiquitination"/>
    <property type="evidence" value="ECO:0007669"/>
    <property type="project" value="InterPro"/>
</dbReference>
<evidence type="ECO:0008006" key="6">
    <source>
        <dbReference type="Google" id="ProtNLM"/>
    </source>
</evidence>
<comment type="pathway">
    <text evidence="1">Protein modification; protein ubiquitination.</text>
</comment>
<keyword evidence="5" id="KW-1185">Reference proteome</keyword>
<feature type="domain" description="BTB" evidence="2">
    <location>
        <begin position="154"/>
        <end position="202"/>
    </location>
</feature>
<dbReference type="PANTHER" id="PTHR26379">
    <property type="entry name" value="BTB/POZ AND MATH DOMAIN-CONTAINING PROTEIN 1"/>
    <property type="match status" value="1"/>
</dbReference>
<dbReference type="Proteomes" id="UP000479710">
    <property type="component" value="Unassembled WGS sequence"/>
</dbReference>
<dbReference type="OrthoDB" id="688873at2759"/>
<sequence length="202" mass="22210">MGVGKFVRSGPFSVGGHNWAIRFYPDGEIQASQDFITVYLELLSKGAVAHASCDLRLIDQATGLPSSAVNRTAPRLFNQNDRSRFAPENCRFAMRSELESSANLCGDQLSIECIVTVIKDPQVSQTRSSSKIGVPPQSDIVAHLGKLLEAKDTTDVTFCVGEDQETFAAHKAILTMQSPVFRAELFGPMRKMRKEVISIEDM</sequence>
<dbReference type="EMBL" id="SPHZ02000009">
    <property type="protein sequence ID" value="KAF0900455.1"/>
    <property type="molecule type" value="Genomic_DNA"/>
</dbReference>
<dbReference type="PROSITE" id="PS50144">
    <property type="entry name" value="MATH"/>
    <property type="match status" value="1"/>
</dbReference>
<dbReference type="AlphaFoldDB" id="A0A6G1CII7"/>
<feature type="domain" description="MATH" evidence="3">
    <location>
        <begin position="1"/>
        <end position="115"/>
    </location>
</feature>
<organism evidence="4 5">
    <name type="scientific">Oryza meyeriana var. granulata</name>
    <dbReference type="NCBI Taxonomy" id="110450"/>
    <lineage>
        <taxon>Eukaryota</taxon>
        <taxon>Viridiplantae</taxon>
        <taxon>Streptophyta</taxon>
        <taxon>Embryophyta</taxon>
        <taxon>Tracheophyta</taxon>
        <taxon>Spermatophyta</taxon>
        <taxon>Magnoliopsida</taxon>
        <taxon>Liliopsida</taxon>
        <taxon>Poales</taxon>
        <taxon>Poaceae</taxon>
        <taxon>BOP clade</taxon>
        <taxon>Oryzoideae</taxon>
        <taxon>Oryzeae</taxon>
        <taxon>Oryzinae</taxon>
        <taxon>Oryza</taxon>
        <taxon>Oryza meyeriana</taxon>
    </lineage>
</organism>
<dbReference type="Gene3D" id="2.60.210.10">
    <property type="entry name" value="Apoptosis, Tumor Necrosis Factor Receptor Associated Protein 2, Chain A"/>
    <property type="match status" value="1"/>
</dbReference>
<evidence type="ECO:0000313" key="4">
    <source>
        <dbReference type="EMBL" id="KAF0900455.1"/>
    </source>
</evidence>
<dbReference type="InterPro" id="IPR045005">
    <property type="entry name" value="BPM1-6"/>
</dbReference>
<reference evidence="4 5" key="1">
    <citation type="submission" date="2019-11" db="EMBL/GenBank/DDBJ databases">
        <title>Whole genome sequence of Oryza granulata.</title>
        <authorList>
            <person name="Li W."/>
        </authorList>
    </citation>
    <scope>NUCLEOTIDE SEQUENCE [LARGE SCALE GENOMIC DNA]</scope>
    <source>
        <strain evidence="5">cv. Menghai</strain>
        <tissue evidence="4">Leaf</tissue>
    </source>
</reference>
<dbReference type="Gene3D" id="3.30.710.10">
    <property type="entry name" value="Potassium Channel Kv1.1, Chain A"/>
    <property type="match status" value="1"/>
</dbReference>
<evidence type="ECO:0000259" key="2">
    <source>
        <dbReference type="PROSITE" id="PS50097"/>
    </source>
</evidence>
<dbReference type="InterPro" id="IPR008974">
    <property type="entry name" value="TRAF-like"/>
</dbReference>
<dbReference type="Pfam" id="PF00651">
    <property type="entry name" value="BTB"/>
    <property type="match status" value="1"/>
</dbReference>
<dbReference type="InterPro" id="IPR011333">
    <property type="entry name" value="SKP1/BTB/POZ_sf"/>
</dbReference>
<evidence type="ECO:0000256" key="1">
    <source>
        <dbReference type="ARBA" id="ARBA00004906"/>
    </source>
</evidence>
<dbReference type="PROSITE" id="PS50097">
    <property type="entry name" value="BTB"/>
    <property type="match status" value="1"/>
</dbReference>
<protein>
    <recommendedName>
        <fullName evidence="6">BTB domain-containing protein</fullName>
    </recommendedName>
</protein>